<sequence>MEVDAALPPMAPNPATGASLPAAHGQSPARRCERATQTLARTYTFQEADLVDVLINYENLVCQETVALEQKISHEPALSLVRRLLRGRKSSCQGPFPSPGHLTALTTTTTMSGRRSGCSSRTTNRPQTWMQMTTPCCFLMKTGTSPMRRWHVSLANENEYKHVRRNSVVCEH</sequence>
<evidence type="ECO:0000313" key="2">
    <source>
        <dbReference type="EMBL" id="KAG0717727.1"/>
    </source>
</evidence>
<evidence type="ECO:0000313" key="3">
    <source>
        <dbReference type="Proteomes" id="UP000770661"/>
    </source>
</evidence>
<accession>A0A8J4Y0A5</accession>
<dbReference type="EMBL" id="JACEEZ010017201">
    <property type="protein sequence ID" value="KAG0717727.1"/>
    <property type="molecule type" value="Genomic_DNA"/>
</dbReference>
<comment type="caution">
    <text evidence="2">The sequence shown here is derived from an EMBL/GenBank/DDBJ whole genome shotgun (WGS) entry which is preliminary data.</text>
</comment>
<proteinExistence type="predicted"/>
<gene>
    <name evidence="2" type="ORF">GWK47_053852</name>
</gene>
<dbReference type="Proteomes" id="UP000770661">
    <property type="component" value="Unassembled WGS sequence"/>
</dbReference>
<name>A0A8J4Y0A5_CHIOP</name>
<protein>
    <submittedName>
        <fullName evidence="2">Uncharacterized protein</fullName>
    </submittedName>
</protein>
<dbReference type="AlphaFoldDB" id="A0A8J4Y0A5"/>
<feature type="region of interest" description="Disordered" evidence="1">
    <location>
        <begin position="1"/>
        <end position="29"/>
    </location>
</feature>
<evidence type="ECO:0000256" key="1">
    <source>
        <dbReference type="SAM" id="MobiDB-lite"/>
    </source>
</evidence>
<organism evidence="2 3">
    <name type="scientific">Chionoecetes opilio</name>
    <name type="common">Atlantic snow crab</name>
    <name type="synonym">Cancer opilio</name>
    <dbReference type="NCBI Taxonomy" id="41210"/>
    <lineage>
        <taxon>Eukaryota</taxon>
        <taxon>Metazoa</taxon>
        <taxon>Ecdysozoa</taxon>
        <taxon>Arthropoda</taxon>
        <taxon>Crustacea</taxon>
        <taxon>Multicrustacea</taxon>
        <taxon>Malacostraca</taxon>
        <taxon>Eumalacostraca</taxon>
        <taxon>Eucarida</taxon>
        <taxon>Decapoda</taxon>
        <taxon>Pleocyemata</taxon>
        <taxon>Brachyura</taxon>
        <taxon>Eubrachyura</taxon>
        <taxon>Majoidea</taxon>
        <taxon>Majidae</taxon>
        <taxon>Chionoecetes</taxon>
    </lineage>
</organism>
<reference evidence="2" key="1">
    <citation type="submission" date="2020-07" db="EMBL/GenBank/DDBJ databases">
        <title>The High-quality genome of the commercially important snow crab, Chionoecetes opilio.</title>
        <authorList>
            <person name="Jeong J.-H."/>
            <person name="Ryu S."/>
        </authorList>
    </citation>
    <scope>NUCLEOTIDE SEQUENCE</scope>
    <source>
        <strain evidence="2">MADBK_172401_WGS</strain>
        <tissue evidence="2">Digestive gland</tissue>
    </source>
</reference>
<keyword evidence="3" id="KW-1185">Reference proteome</keyword>